<evidence type="ECO:0000313" key="3">
    <source>
        <dbReference type="Proteomes" id="UP000018716"/>
    </source>
</evidence>
<keyword evidence="3" id="KW-1185">Reference proteome</keyword>
<protein>
    <recommendedName>
        <fullName evidence="1">Virulence-associated protein E-like domain-containing protein</fullName>
    </recommendedName>
</protein>
<dbReference type="Pfam" id="PF05272">
    <property type="entry name" value="VapE-like_dom"/>
    <property type="match status" value="1"/>
</dbReference>
<dbReference type="PATRIC" id="fig|1073372.3.peg.1033"/>
<dbReference type="Proteomes" id="UP000018716">
    <property type="component" value="Unassembled WGS sequence"/>
</dbReference>
<name>V8BCN0_STRPA</name>
<dbReference type="HOGENOM" id="CLU_031869_3_1_9"/>
<dbReference type="EMBL" id="AZJD01000004">
    <property type="protein sequence ID" value="ETD12873.1"/>
    <property type="molecule type" value="Genomic_DNA"/>
</dbReference>
<dbReference type="PANTHER" id="PTHR34985:SF1">
    <property type="entry name" value="SLR0554 PROTEIN"/>
    <property type="match status" value="1"/>
</dbReference>
<evidence type="ECO:0000313" key="2">
    <source>
        <dbReference type="EMBL" id="ETD12873.1"/>
    </source>
</evidence>
<accession>V8BCN0</accession>
<evidence type="ECO:0000259" key="1">
    <source>
        <dbReference type="Pfam" id="PF05272"/>
    </source>
</evidence>
<dbReference type="InterPro" id="IPR027417">
    <property type="entry name" value="P-loop_NTPase"/>
</dbReference>
<sequence length="487" mass="56854">MNNGNNKAQPYTNAGYSQALTQELTDLTAIRETEQNSLNLDQKAKGDGYAPVLNNLRKILERDTRLAGKLKYNEFTNEIDISNSINLNGATRLDGVADDALIKEIRLYIAQKYKIDFKKSDIADVMEVVARSNQYNPLRSFLLDCEQEYSHLADQKDPFDILRYYLNVKDNQYNRIIFDLFFRGAVAKVFDPSIKFDFVLDLTGEQGVGKTQFFEQLFTDQYFTTVDTLTEKDDKARMVRNWCVFDDEMIATRKASFQVLKRFVTDRKIEFRPPYASSDRRLMKNFVFVRATNQPDYLNDLTGERRFLVAEVFKDNSYRGRKWSEQDRRAFWGAMVTAWRANQTLTLSDSQEHLINTVRERYKVIDDELEALERYLSTPYPERMYFAPINDSLRRTYIYEMMNNGAYLNGNGEEAKIDTAKYGELVPREKMSIALFFKEVFLIDKPTPQQNAKIRLAMRGKHAWEYKRNIKFGRTPTSGFQKVGESE</sequence>
<feature type="domain" description="Virulence-associated protein E-like" evidence="1">
    <location>
        <begin position="160"/>
        <end position="363"/>
    </location>
</feature>
<dbReference type="InterPro" id="IPR007936">
    <property type="entry name" value="VapE-like_dom"/>
</dbReference>
<reference evidence="2 3" key="1">
    <citation type="submission" date="2013-10" db="EMBL/GenBank/DDBJ databases">
        <title>The Genome Sequence of Streptococcus parasanguinis CC87K.</title>
        <authorList>
            <consortium name="The Broad Institute Genomics Platform"/>
            <person name="Earl A."/>
            <person name="Allen-Vercoe E."/>
            <person name="Daigneault M."/>
            <person name="Young S.K."/>
            <person name="Zeng Q."/>
            <person name="Gargeya S."/>
            <person name="Fitzgerald M."/>
            <person name="Abouelleil A."/>
            <person name="Alvarado L."/>
            <person name="Chapman S.B."/>
            <person name="Gainer-Dewar J."/>
            <person name="Goldberg J."/>
            <person name="Griggs A."/>
            <person name="Gujja S."/>
            <person name="Hansen M."/>
            <person name="Howarth C."/>
            <person name="Imamovic A."/>
            <person name="Ireland A."/>
            <person name="Larimer J."/>
            <person name="McCowan C."/>
            <person name="Murphy C."/>
            <person name="Pearson M."/>
            <person name="Poon T.W."/>
            <person name="Priest M."/>
            <person name="Roberts A."/>
            <person name="Saif S."/>
            <person name="Shea T."/>
            <person name="Sykes S."/>
            <person name="Wortman J."/>
            <person name="Nusbaum C."/>
            <person name="Birren B."/>
        </authorList>
    </citation>
    <scope>NUCLEOTIDE SEQUENCE [LARGE SCALE GENOMIC DNA]</scope>
    <source>
        <strain evidence="2 3">CC87K</strain>
    </source>
</reference>
<organism evidence="2 3">
    <name type="scientific">Streptococcus parasanguinis CC87K</name>
    <dbReference type="NCBI Taxonomy" id="1073372"/>
    <lineage>
        <taxon>Bacteria</taxon>
        <taxon>Bacillati</taxon>
        <taxon>Bacillota</taxon>
        <taxon>Bacilli</taxon>
        <taxon>Lactobacillales</taxon>
        <taxon>Streptococcaceae</taxon>
        <taxon>Streptococcus</taxon>
    </lineage>
</organism>
<dbReference type="PANTHER" id="PTHR34985">
    <property type="entry name" value="SLR0554 PROTEIN"/>
    <property type="match status" value="1"/>
</dbReference>
<proteinExistence type="predicted"/>
<comment type="caution">
    <text evidence="2">The sequence shown here is derived from an EMBL/GenBank/DDBJ whole genome shotgun (WGS) entry which is preliminary data.</text>
</comment>
<dbReference type="AlphaFoldDB" id="V8BCN0"/>
<gene>
    <name evidence="2" type="ORF">HMPREF1195_01007</name>
</gene>
<dbReference type="SUPFAM" id="SSF52540">
    <property type="entry name" value="P-loop containing nucleoside triphosphate hydrolases"/>
    <property type="match status" value="1"/>
</dbReference>
<dbReference type="RefSeq" id="WP_023918837.1">
    <property type="nucleotide sequence ID" value="NZ_KI669401.1"/>
</dbReference>
<dbReference type="OrthoDB" id="9763644at2"/>